<dbReference type="Pfam" id="PF13411">
    <property type="entry name" value="MerR_1"/>
    <property type="match status" value="1"/>
</dbReference>
<dbReference type="PROSITE" id="PS50937">
    <property type="entry name" value="HTH_MERR_2"/>
    <property type="match status" value="1"/>
</dbReference>
<protein>
    <submittedName>
        <fullName evidence="6">MerR family transcriptional regulator</fullName>
    </submittedName>
</protein>
<dbReference type="InterPro" id="IPR012925">
    <property type="entry name" value="TipAS_dom"/>
</dbReference>
<feature type="domain" description="HTH merR-type" evidence="5">
    <location>
        <begin position="7"/>
        <end position="76"/>
    </location>
</feature>
<dbReference type="RefSeq" id="WP_313496752.1">
    <property type="nucleotide sequence ID" value="NZ_CP134879.1"/>
</dbReference>
<dbReference type="EMBL" id="CP134879">
    <property type="protein sequence ID" value="WNM23664.1"/>
    <property type="molecule type" value="Genomic_DNA"/>
</dbReference>
<dbReference type="AlphaFoldDB" id="A0AA96F4M3"/>
<dbReference type="Gene3D" id="1.10.1660.10">
    <property type="match status" value="1"/>
</dbReference>
<gene>
    <name evidence="6" type="ORF">RN606_09860</name>
</gene>
<evidence type="ECO:0000256" key="3">
    <source>
        <dbReference type="ARBA" id="ARBA00023159"/>
    </source>
</evidence>
<evidence type="ECO:0000256" key="2">
    <source>
        <dbReference type="ARBA" id="ARBA00023125"/>
    </source>
</evidence>
<dbReference type="PANTHER" id="PTHR30204">
    <property type="entry name" value="REDOX-CYCLING DRUG-SENSING TRANSCRIPTIONAL ACTIVATOR SOXR"/>
    <property type="match status" value="1"/>
</dbReference>
<reference evidence="6 7" key="1">
    <citation type="submission" date="2023-09" db="EMBL/GenBank/DDBJ databases">
        <title>Demequina sp. a novel bacteria isolated from Capsicum annuum.</title>
        <authorList>
            <person name="Humaira Z."/>
            <person name="Lee J."/>
            <person name="Cho D."/>
        </authorList>
    </citation>
    <scope>NUCLEOTIDE SEQUENCE [LARGE SCALE GENOMIC DNA]</scope>
    <source>
        <strain evidence="6 7">OYTSA14</strain>
    </source>
</reference>
<dbReference type="SUPFAM" id="SSF46955">
    <property type="entry name" value="Putative DNA-binding domain"/>
    <property type="match status" value="1"/>
</dbReference>
<dbReference type="PRINTS" id="PR00040">
    <property type="entry name" value="HTHMERR"/>
</dbReference>
<dbReference type="SUPFAM" id="SSF89082">
    <property type="entry name" value="Antibiotic binding domain of TipA-like multidrug resistance regulators"/>
    <property type="match status" value="1"/>
</dbReference>
<keyword evidence="2" id="KW-0238">DNA-binding</keyword>
<dbReference type="SMART" id="SM00422">
    <property type="entry name" value="HTH_MERR"/>
    <property type="match status" value="1"/>
</dbReference>
<dbReference type="InterPro" id="IPR000551">
    <property type="entry name" value="MerR-type_HTH_dom"/>
</dbReference>
<dbReference type="Pfam" id="PF07739">
    <property type="entry name" value="TipAS"/>
    <property type="match status" value="1"/>
</dbReference>
<dbReference type="InterPro" id="IPR009061">
    <property type="entry name" value="DNA-bd_dom_put_sf"/>
</dbReference>
<evidence type="ECO:0000256" key="1">
    <source>
        <dbReference type="ARBA" id="ARBA00023015"/>
    </source>
</evidence>
<keyword evidence="3" id="KW-0010">Activator</keyword>
<evidence type="ECO:0000259" key="5">
    <source>
        <dbReference type="PROSITE" id="PS50937"/>
    </source>
</evidence>
<dbReference type="CDD" id="cd01106">
    <property type="entry name" value="HTH_TipAL-Mta"/>
    <property type="match status" value="1"/>
</dbReference>
<sequence>MTDTDTTWDIAQVARMSGITSRTLRHYADVGLLAPAWTGHDGRRHYGRPELLRLQHILVLRELGTGLDRIKAIVDSDDQPTVVALLRDHLGGLTAERDRYARLAATVARTIDSLEKGRPMTSEQIFDGFDHAEYEPEARERWGDAAVDRSNAKWEALGKAGQQRHLDTHREVVEALGAARRVGLGADSPEVQEIVARHYAWVSLFWTPTEETYTGLTQMYVDDERFRRNYDEVAPGAAALLRDAAAIWAAEHL</sequence>
<evidence type="ECO:0000256" key="4">
    <source>
        <dbReference type="ARBA" id="ARBA00023163"/>
    </source>
</evidence>
<keyword evidence="4" id="KW-0804">Transcription</keyword>
<keyword evidence="1" id="KW-0805">Transcription regulation</keyword>
<dbReference type="GO" id="GO:0003700">
    <property type="term" value="F:DNA-binding transcription factor activity"/>
    <property type="evidence" value="ECO:0007669"/>
    <property type="project" value="InterPro"/>
</dbReference>
<keyword evidence="7" id="KW-1185">Reference proteome</keyword>
<dbReference type="Gene3D" id="1.10.490.50">
    <property type="entry name" value="Antibiotic binding domain of TipA-like multidrug resistance regulators"/>
    <property type="match status" value="1"/>
</dbReference>
<proteinExistence type="predicted"/>
<dbReference type="Proteomes" id="UP001304125">
    <property type="component" value="Chromosome"/>
</dbReference>
<dbReference type="InterPro" id="IPR036244">
    <property type="entry name" value="TipA-like_antibiotic-bd"/>
</dbReference>
<evidence type="ECO:0000313" key="7">
    <source>
        <dbReference type="Proteomes" id="UP001304125"/>
    </source>
</evidence>
<organism evidence="6 7">
    <name type="scientific">Demequina capsici</name>
    <dbReference type="NCBI Taxonomy" id="3075620"/>
    <lineage>
        <taxon>Bacteria</taxon>
        <taxon>Bacillati</taxon>
        <taxon>Actinomycetota</taxon>
        <taxon>Actinomycetes</taxon>
        <taxon>Micrococcales</taxon>
        <taxon>Demequinaceae</taxon>
        <taxon>Demequina</taxon>
    </lineage>
</organism>
<evidence type="ECO:0000313" key="6">
    <source>
        <dbReference type="EMBL" id="WNM23664.1"/>
    </source>
</evidence>
<dbReference type="InterPro" id="IPR047057">
    <property type="entry name" value="MerR_fam"/>
</dbReference>
<name>A0AA96F4M3_9MICO</name>
<dbReference type="PANTHER" id="PTHR30204:SF90">
    <property type="entry name" value="HTH-TYPE TRANSCRIPTIONAL ACTIVATOR MTA"/>
    <property type="match status" value="1"/>
</dbReference>
<accession>A0AA96F4M3</accession>
<dbReference type="GO" id="GO:0003677">
    <property type="term" value="F:DNA binding"/>
    <property type="evidence" value="ECO:0007669"/>
    <property type="project" value="UniProtKB-KW"/>
</dbReference>